<dbReference type="SUPFAM" id="SSF49899">
    <property type="entry name" value="Concanavalin A-like lectins/glucanases"/>
    <property type="match status" value="1"/>
</dbReference>
<protein>
    <recommendedName>
        <fullName evidence="3">Galectin</fullName>
    </recommendedName>
</protein>
<keyword evidence="1 3" id="KW-0430">Lectin</keyword>
<evidence type="ECO:0000256" key="2">
    <source>
        <dbReference type="ARBA" id="ARBA00022737"/>
    </source>
</evidence>
<dbReference type="PANTHER" id="PTHR11346">
    <property type="entry name" value="GALECTIN"/>
    <property type="match status" value="1"/>
</dbReference>
<proteinExistence type="predicted"/>
<dbReference type="SMART" id="SM00276">
    <property type="entry name" value="GLECT"/>
    <property type="match status" value="1"/>
</dbReference>
<organism evidence="5 6">
    <name type="scientific">Sinocyclocheilus rhinocerous</name>
    <dbReference type="NCBI Taxonomy" id="307959"/>
    <lineage>
        <taxon>Eukaryota</taxon>
        <taxon>Metazoa</taxon>
        <taxon>Chordata</taxon>
        <taxon>Craniata</taxon>
        <taxon>Vertebrata</taxon>
        <taxon>Euteleostomi</taxon>
        <taxon>Actinopterygii</taxon>
        <taxon>Neopterygii</taxon>
        <taxon>Teleostei</taxon>
        <taxon>Ostariophysi</taxon>
        <taxon>Cypriniformes</taxon>
        <taxon>Cyprinidae</taxon>
        <taxon>Cyprininae</taxon>
        <taxon>Sinocyclocheilus</taxon>
    </lineage>
</organism>
<reference evidence="5" key="2">
    <citation type="submission" date="2025-09" db="UniProtKB">
        <authorList>
            <consortium name="Ensembl"/>
        </authorList>
    </citation>
    <scope>IDENTIFICATION</scope>
</reference>
<dbReference type="CDD" id="cd00070">
    <property type="entry name" value="GLECT"/>
    <property type="match status" value="1"/>
</dbReference>
<name>A0A673N1J1_9TELE</name>
<dbReference type="AlphaFoldDB" id="A0A673N1J1"/>
<dbReference type="PROSITE" id="PS51304">
    <property type="entry name" value="GALECTIN"/>
    <property type="match status" value="1"/>
</dbReference>
<evidence type="ECO:0000259" key="4">
    <source>
        <dbReference type="PROSITE" id="PS51304"/>
    </source>
</evidence>
<evidence type="ECO:0000256" key="1">
    <source>
        <dbReference type="ARBA" id="ARBA00022734"/>
    </source>
</evidence>
<dbReference type="InterPro" id="IPR001079">
    <property type="entry name" value="Galectin_CRD"/>
</dbReference>
<keyword evidence="6" id="KW-1185">Reference proteome</keyword>
<evidence type="ECO:0000313" key="5">
    <source>
        <dbReference type="Ensembl" id="ENSSRHP00000096636.1"/>
    </source>
</evidence>
<dbReference type="GO" id="GO:0030246">
    <property type="term" value="F:carbohydrate binding"/>
    <property type="evidence" value="ECO:0007669"/>
    <property type="project" value="UniProtKB-UniRule"/>
</dbReference>
<dbReference type="Ensembl" id="ENSSRHT00000099260.1">
    <property type="protein sequence ID" value="ENSSRHP00000096636.1"/>
    <property type="gene ID" value="ENSSRHG00000047481.1"/>
</dbReference>
<evidence type="ECO:0000256" key="3">
    <source>
        <dbReference type="RuleBase" id="RU102079"/>
    </source>
</evidence>
<dbReference type="InterPro" id="IPR044156">
    <property type="entry name" value="Galectin-like"/>
</dbReference>
<dbReference type="Pfam" id="PF00337">
    <property type="entry name" value="Gal-bind_lectin"/>
    <property type="match status" value="1"/>
</dbReference>
<feature type="domain" description="Galectin" evidence="4">
    <location>
        <begin position="1"/>
        <end position="131"/>
    </location>
</feature>
<sequence>SGFIQVSYFLLQLNYCIRCLNTFQLLYRFELNFKTGPSENDDIAFHFNARMDRKVVMNSFRNRGWEAEESVSDNPFKKGQPFEMFIVVKSEGYVVYVNGKELYTFKHRIPLEKVSMLNIKVLRPVQNLVSN</sequence>
<dbReference type="InterPro" id="IPR013320">
    <property type="entry name" value="ConA-like_dom_sf"/>
</dbReference>
<keyword evidence="2" id="KW-0677">Repeat</keyword>
<dbReference type="SMART" id="SM00908">
    <property type="entry name" value="Gal-bind_lectin"/>
    <property type="match status" value="1"/>
</dbReference>
<dbReference type="PANTHER" id="PTHR11346:SF32">
    <property type="entry name" value="GALECTIN-4"/>
    <property type="match status" value="1"/>
</dbReference>
<evidence type="ECO:0000313" key="6">
    <source>
        <dbReference type="Proteomes" id="UP000472270"/>
    </source>
</evidence>
<accession>A0A673N1J1</accession>
<dbReference type="Gene3D" id="2.60.120.200">
    <property type="match status" value="1"/>
</dbReference>
<reference evidence="5" key="1">
    <citation type="submission" date="2025-08" db="UniProtKB">
        <authorList>
            <consortium name="Ensembl"/>
        </authorList>
    </citation>
    <scope>IDENTIFICATION</scope>
</reference>
<dbReference type="Proteomes" id="UP000472270">
    <property type="component" value="Unassembled WGS sequence"/>
</dbReference>